<keyword evidence="3" id="KW-1185">Reference proteome</keyword>
<dbReference type="AlphaFoldDB" id="A0A5B2UHV9"/>
<accession>A0A5B2UHV9</accession>
<sequence>MISDASSMLLQQKIHKRGDRALICRETRLQLSADQHQLVLSRYVEQYTPQGVRWIERQHRVAVSDVLRWLIAQGESSVSSLERANML</sequence>
<dbReference type="EMBL" id="LT629800">
    <property type="protein sequence ID" value="SDV13152.1"/>
    <property type="molecule type" value="Genomic_DNA"/>
</dbReference>
<dbReference type="Proteomes" id="UP000199620">
    <property type="component" value="Chromosome I"/>
</dbReference>
<gene>
    <name evidence="1" type="ORF">F1720_26820</name>
    <name evidence="2" type="ORF">SAMN04490181_5636</name>
</gene>
<evidence type="ECO:0000313" key="4">
    <source>
        <dbReference type="Proteomes" id="UP000325296"/>
    </source>
</evidence>
<evidence type="ECO:0000313" key="2">
    <source>
        <dbReference type="EMBL" id="SDV13152.1"/>
    </source>
</evidence>
<evidence type="ECO:0000313" key="1">
    <source>
        <dbReference type="EMBL" id="KAA2226323.1"/>
    </source>
</evidence>
<name>A0A5B2UHV9_9PSED</name>
<dbReference type="Proteomes" id="UP000325296">
    <property type="component" value="Unassembled WGS sequence"/>
</dbReference>
<proteinExistence type="predicted"/>
<dbReference type="OrthoDB" id="6982863at2"/>
<dbReference type="EMBL" id="VUOL01000025">
    <property type="protein sequence ID" value="KAA2226323.1"/>
    <property type="molecule type" value="Genomic_DNA"/>
</dbReference>
<reference evidence="1 4" key="2">
    <citation type="submission" date="2019-09" db="EMBL/GenBank/DDBJ databases">
        <title>Draft genome sequence of Pseudomonas brenneri CCUG 51514(T).</title>
        <authorList>
            <person name="Tunovic T."/>
            <person name="Pineiro-Iglesias B."/>
            <person name="Unosson C."/>
            <person name="Inganas E."/>
            <person name="Ohlen M."/>
            <person name="Cardew S."/>
            <person name="Jensie-Markopoulos S."/>
            <person name="Salva-Serra F."/>
            <person name="Jaen-Luchoro D."/>
            <person name="Svensson-Stadler L."/>
            <person name="Chun J."/>
            <person name="Moore E."/>
        </authorList>
    </citation>
    <scope>NUCLEOTIDE SEQUENCE [LARGE SCALE GENOMIC DNA]</scope>
    <source>
        <strain evidence="1 4">CCUG 51514</strain>
    </source>
</reference>
<protein>
    <submittedName>
        <fullName evidence="1">Uncharacterized protein</fullName>
    </submittedName>
</protein>
<dbReference type="RefSeq" id="WP_032857601.1">
    <property type="nucleotide sequence ID" value="NZ_BMNU01000020.1"/>
</dbReference>
<evidence type="ECO:0000313" key="3">
    <source>
        <dbReference type="Proteomes" id="UP000199620"/>
    </source>
</evidence>
<reference evidence="2 3" key="1">
    <citation type="submission" date="2016-10" db="EMBL/GenBank/DDBJ databases">
        <authorList>
            <person name="Varghese N."/>
            <person name="Submissions S."/>
        </authorList>
    </citation>
    <scope>NUCLEOTIDE SEQUENCE [LARGE SCALE GENOMIC DNA]</scope>
    <source>
        <strain evidence="2 3">BS2771</strain>
    </source>
</reference>
<organism evidence="1 4">
    <name type="scientific">Pseudomonas brenneri</name>
    <dbReference type="NCBI Taxonomy" id="129817"/>
    <lineage>
        <taxon>Bacteria</taxon>
        <taxon>Pseudomonadati</taxon>
        <taxon>Pseudomonadota</taxon>
        <taxon>Gammaproteobacteria</taxon>
        <taxon>Pseudomonadales</taxon>
        <taxon>Pseudomonadaceae</taxon>
        <taxon>Pseudomonas</taxon>
    </lineage>
</organism>